<keyword evidence="1" id="KW-0472">Membrane</keyword>
<keyword evidence="1" id="KW-0812">Transmembrane</keyword>
<proteinExistence type="predicted"/>
<organism evidence="2 3">
    <name type="scientific">Brevibacterium samyangense</name>
    <dbReference type="NCBI Taxonomy" id="366888"/>
    <lineage>
        <taxon>Bacteria</taxon>
        <taxon>Bacillati</taxon>
        <taxon>Actinomycetota</taxon>
        <taxon>Actinomycetes</taxon>
        <taxon>Micrococcales</taxon>
        <taxon>Brevibacteriaceae</taxon>
        <taxon>Brevibacterium</taxon>
    </lineage>
</organism>
<reference evidence="2 3" key="1">
    <citation type="journal article" date="2019" name="Int. J. Syst. Evol. Microbiol.">
        <title>The Global Catalogue of Microorganisms (GCM) 10K type strain sequencing project: providing services to taxonomists for standard genome sequencing and annotation.</title>
        <authorList>
            <consortium name="The Broad Institute Genomics Platform"/>
            <consortium name="The Broad Institute Genome Sequencing Center for Infectious Disease"/>
            <person name="Wu L."/>
            <person name="Ma J."/>
        </authorList>
    </citation>
    <scope>NUCLEOTIDE SEQUENCE [LARGE SCALE GENOMIC DNA]</scope>
    <source>
        <strain evidence="2 3">JCM 14546</strain>
    </source>
</reference>
<evidence type="ECO:0000313" key="3">
    <source>
        <dbReference type="Proteomes" id="UP001500755"/>
    </source>
</evidence>
<feature type="transmembrane region" description="Helical" evidence="1">
    <location>
        <begin position="6"/>
        <end position="26"/>
    </location>
</feature>
<accession>A0ABN2TAB7</accession>
<evidence type="ECO:0000256" key="1">
    <source>
        <dbReference type="SAM" id="Phobius"/>
    </source>
</evidence>
<evidence type="ECO:0000313" key="2">
    <source>
        <dbReference type="EMBL" id="GAA2002605.1"/>
    </source>
</evidence>
<keyword evidence="3" id="KW-1185">Reference proteome</keyword>
<dbReference type="InterPro" id="IPR019675">
    <property type="entry name" value="DUF2550"/>
</dbReference>
<gene>
    <name evidence="2" type="ORF">GCM10009755_09310</name>
</gene>
<dbReference type="Proteomes" id="UP001500755">
    <property type="component" value="Unassembled WGS sequence"/>
</dbReference>
<dbReference type="Pfam" id="PF10739">
    <property type="entry name" value="DUF2550"/>
    <property type="match status" value="1"/>
</dbReference>
<sequence length="154" mass="17040">MNPSTLLILLLSLVGLAVLFVVLFTVRRRGLARLSGAFDCSVRVGDESRRPRWRLGVGVFTVTHLEWYPVFSLTRKPSLSLPRSDLEITARDLPDEAEQYSVLPDAHVITCRYGVYGGSPDEIRLALDSEALSALSSWLESAPPGSNFTMGRFT</sequence>
<comment type="caution">
    <text evidence="2">The sequence shown here is derived from an EMBL/GenBank/DDBJ whole genome shotgun (WGS) entry which is preliminary data.</text>
</comment>
<dbReference type="EMBL" id="BAAANO010000008">
    <property type="protein sequence ID" value="GAA2002605.1"/>
    <property type="molecule type" value="Genomic_DNA"/>
</dbReference>
<protein>
    <submittedName>
        <fullName evidence="2">DUF2550 domain-containing protein</fullName>
    </submittedName>
</protein>
<name>A0ABN2TAB7_9MICO</name>
<keyword evidence="1" id="KW-1133">Transmembrane helix</keyword>